<organism evidence="2 3">
    <name type="scientific">Clostridium isatidis</name>
    <dbReference type="NCBI Taxonomy" id="182773"/>
    <lineage>
        <taxon>Bacteria</taxon>
        <taxon>Bacillati</taxon>
        <taxon>Bacillota</taxon>
        <taxon>Clostridia</taxon>
        <taxon>Eubacteriales</taxon>
        <taxon>Clostridiaceae</taxon>
        <taxon>Clostridium</taxon>
    </lineage>
</organism>
<keyword evidence="1" id="KW-0175">Coiled coil</keyword>
<evidence type="ECO:0000313" key="2">
    <source>
        <dbReference type="EMBL" id="ASW44154.1"/>
    </source>
</evidence>
<dbReference type="Pfam" id="PF11155">
    <property type="entry name" value="DUF2935"/>
    <property type="match status" value="2"/>
</dbReference>
<dbReference type="EMBL" id="CP016786">
    <property type="protein sequence ID" value="ASW44154.1"/>
    <property type="molecule type" value="Genomic_DNA"/>
</dbReference>
<proteinExistence type="predicted"/>
<feature type="coiled-coil region" evidence="1">
    <location>
        <begin position="230"/>
        <end position="267"/>
    </location>
</feature>
<dbReference type="Gene3D" id="1.20.1260.120">
    <property type="entry name" value="Protein of unknown function DUF2935"/>
    <property type="match status" value="1"/>
</dbReference>
<dbReference type="KEGG" id="cia:BEN51_12000"/>
<accession>A0A343JF46</accession>
<dbReference type="InterPro" id="IPR021328">
    <property type="entry name" value="CotB-like"/>
</dbReference>
<dbReference type="Proteomes" id="UP000264883">
    <property type="component" value="Chromosome"/>
</dbReference>
<dbReference type="OrthoDB" id="1633927at2"/>
<dbReference type="AlphaFoldDB" id="A0A343JF46"/>
<evidence type="ECO:0000256" key="1">
    <source>
        <dbReference type="SAM" id="Coils"/>
    </source>
</evidence>
<name>A0A343JF46_9CLOT</name>
<reference evidence="2 3" key="1">
    <citation type="submission" date="2016-08" db="EMBL/GenBank/DDBJ databases">
        <title>Complete Genome Sequence Of The Indigo Reducing Clostridium isatidis DSM15098.</title>
        <authorList>
            <person name="Little G.T."/>
            <person name="Minton N.P."/>
        </authorList>
    </citation>
    <scope>NUCLEOTIDE SEQUENCE [LARGE SCALE GENOMIC DNA]</scope>
    <source>
        <strain evidence="2 3">DSM 15098</strain>
    </source>
</reference>
<dbReference type="RefSeq" id="WP_119866280.1">
    <property type="nucleotide sequence ID" value="NZ_CP016786.1"/>
</dbReference>
<protein>
    <recommendedName>
        <fullName evidence="4">DUF2935 domain-containing protein</fullName>
    </recommendedName>
</protein>
<gene>
    <name evidence="2" type="ORF">BEN51_12000</name>
</gene>
<evidence type="ECO:0008006" key="4">
    <source>
        <dbReference type="Google" id="ProtNLM"/>
    </source>
</evidence>
<keyword evidence="3" id="KW-1185">Reference proteome</keyword>
<evidence type="ECO:0000313" key="3">
    <source>
        <dbReference type="Proteomes" id="UP000264883"/>
    </source>
</evidence>
<sequence>MISFNDFTVHSLEVNLFFLRLMKEHSIFLEAVFLPKDKNLINQAEAFKNEFSHLLSHAVTLADGLLPSSVINSKELVTKYTIDAEKATQMATGILIDTSITSRELSLLPISNKSLRNLTDEIFILNKNIIRTLSMLIQFKNKLLKAVLSCNLFINAYPKFLEHLLYEAMAYKELLTRLQNGVEISINVNPAAQEAFWNKIMSEHAFFIRGLLDPTEVNLFNLADSFGKKFEDLRKEANKIKDSKNLLREVTNKSLDAAKEIREFKEEGVEGLLNCEIKAIISPLLADHVLREANHYIRLLRNFNL</sequence>
<dbReference type="SUPFAM" id="SSF158430">
    <property type="entry name" value="Bacillus cereus metalloprotein-like"/>
    <property type="match status" value="2"/>
</dbReference>